<dbReference type="RefSeq" id="WP_204660493.1">
    <property type="nucleotide sequence ID" value="NZ_CP056775.1"/>
</dbReference>
<keyword evidence="1" id="KW-0812">Transmembrane</keyword>
<keyword evidence="3" id="KW-1185">Reference proteome</keyword>
<gene>
    <name evidence="2" type="ORF">HWI92_01770</name>
</gene>
<sequence length="160" mass="18057">MGIILFIVALPLVVVLSIPALLHTIAGAIRWKGEFRYVDRAFFNGARAIDIFGNVAYGSMLNDLFIKRGGYHYGQGSETISSATGKNWVLGKLTFLGMGLAGTLNLIDKDHCWKYIEGDRAQYDLLGKPKRVPIVYTLAFIITSIYLLYMLVRLFWWITF</sequence>
<feature type="transmembrane region" description="Helical" evidence="1">
    <location>
        <begin position="6"/>
        <end position="29"/>
    </location>
</feature>
<proteinExistence type="predicted"/>
<reference evidence="2 3" key="1">
    <citation type="submission" date="2020-06" db="EMBL/GenBank/DDBJ databases">
        <title>Dyadobacter sandarakinus sp. nov., isolated from the soil of the Arctic Yellow River Station.</title>
        <authorList>
            <person name="Zhang Y."/>
            <person name="Peng F."/>
        </authorList>
    </citation>
    <scope>NUCLEOTIDE SEQUENCE [LARGE SCALE GENOMIC DNA]</scope>
    <source>
        <strain evidence="2 3">Q3-56</strain>
    </source>
</reference>
<evidence type="ECO:0000256" key="1">
    <source>
        <dbReference type="SAM" id="Phobius"/>
    </source>
</evidence>
<accession>A0ABX7I3B6</accession>
<organism evidence="2 3">
    <name type="scientific">Dyadobacter sandarakinus</name>
    <dbReference type="NCBI Taxonomy" id="2747268"/>
    <lineage>
        <taxon>Bacteria</taxon>
        <taxon>Pseudomonadati</taxon>
        <taxon>Bacteroidota</taxon>
        <taxon>Cytophagia</taxon>
        <taxon>Cytophagales</taxon>
        <taxon>Spirosomataceae</taxon>
        <taxon>Dyadobacter</taxon>
    </lineage>
</organism>
<keyword evidence="1" id="KW-0472">Membrane</keyword>
<name>A0ABX7I3B6_9BACT</name>
<evidence type="ECO:0000313" key="2">
    <source>
        <dbReference type="EMBL" id="QRQ99732.1"/>
    </source>
</evidence>
<evidence type="ECO:0000313" key="3">
    <source>
        <dbReference type="Proteomes" id="UP000612680"/>
    </source>
</evidence>
<dbReference type="EMBL" id="CP056775">
    <property type="protein sequence ID" value="QRQ99732.1"/>
    <property type="molecule type" value="Genomic_DNA"/>
</dbReference>
<keyword evidence="1" id="KW-1133">Transmembrane helix</keyword>
<feature type="transmembrane region" description="Helical" evidence="1">
    <location>
        <begin position="134"/>
        <end position="158"/>
    </location>
</feature>
<protein>
    <submittedName>
        <fullName evidence="2">Uncharacterized protein</fullName>
    </submittedName>
</protein>
<dbReference type="Proteomes" id="UP000612680">
    <property type="component" value="Chromosome"/>
</dbReference>